<protein>
    <recommendedName>
        <fullName evidence="1">RNase H type-1 domain-containing protein</fullName>
    </recommendedName>
</protein>
<organism evidence="2 3">
    <name type="scientific">Solanum verrucosum</name>
    <dbReference type="NCBI Taxonomy" id="315347"/>
    <lineage>
        <taxon>Eukaryota</taxon>
        <taxon>Viridiplantae</taxon>
        <taxon>Streptophyta</taxon>
        <taxon>Embryophyta</taxon>
        <taxon>Tracheophyta</taxon>
        <taxon>Spermatophyta</taxon>
        <taxon>Magnoliopsida</taxon>
        <taxon>eudicotyledons</taxon>
        <taxon>Gunneridae</taxon>
        <taxon>Pentapetalae</taxon>
        <taxon>asterids</taxon>
        <taxon>lamiids</taxon>
        <taxon>Solanales</taxon>
        <taxon>Solanaceae</taxon>
        <taxon>Solanoideae</taxon>
        <taxon>Solaneae</taxon>
        <taxon>Solanum</taxon>
    </lineage>
</organism>
<dbReference type="Gene3D" id="3.30.420.10">
    <property type="entry name" value="Ribonuclease H-like superfamily/Ribonuclease H"/>
    <property type="match status" value="1"/>
</dbReference>
<dbReference type="InterPro" id="IPR053151">
    <property type="entry name" value="RNase_H-like"/>
</dbReference>
<feature type="domain" description="RNase H type-1" evidence="1">
    <location>
        <begin position="63"/>
        <end position="111"/>
    </location>
</feature>
<evidence type="ECO:0000313" key="2">
    <source>
        <dbReference type="EMBL" id="WMV13492.1"/>
    </source>
</evidence>
<dbReference type="InterPro" id="IPR036397">
    <property type="entry name" value="RNaseH_sf"/>
</dbReference>
<dbReference type="PANTHER" id="PTHR47723:SF14">
    <property type="entry name" value="RNASE H TYPE-1 DOMAIN-CONTAINING PROTEIN"/>
    <property type="match status" value="1"/>
</dbReference>
<dbReference type="GO" id="GO:0003676">
    <property type="term" value="F:nucleic acid binding"/>
    <property type="evidence" value="ECO:0007669"/>
    <property type="project" value="InterPro"/>
</dbReference>
<dbReference type="InterPro" id="IPR044730">
    <property type="entry name" value="RNase_H-like_dom_plant"/>
</dbReference>
<name>A0AAF0TA32_SOLVR</name>
<dbReference type="GO" id="GO:0004523">
    <property type="term" value="F:RNA-DNA hybrid ribonuclease activity"/>
    <property type="evidence" value="ECO:0007669"/>
    <property type="project" value="InterPro"/>
</dbReference>
<keyword evidence="3" id="KW-1185">Reference proteome</keyword>
<evidence type="ECO:0000313" key="3">
    <source>
        <dbReference type="Proteomes" id="UP001234989"/>
    </source>
</evidence>
<dbReference type="EMBL" id="CP133613">
    <property type="protein sequence ID" value="WMV13492.1"/>
    <property type="molecule type" value="Genomic_DNA"/>
</dbReference>
<dbReference type="Pfam" id="PF13456">
    <property type="entry name" value="RVT_3"/>
    <property type="match status" value="1"/>
</dbReference>
<dbReference type="AlphaFoldDB" id="A0AAF0TA32"/>
<proteinExistence type="predicted"/>
<reference evidence="2" key="1">
    <citation type="submission" date="2023-08" db="EMBL/GenBank/DDBJ databases">
        <title>A de novo genome assembly of Solanum verrucosum Schlechtendal, a Mexican diploid species geographically isolated from the other diploid A-genome species in potato relatives.</title>
        <authorList>
            <person name="Hosaka K."/>
        </authorList>
    </citation>
    <scope>NUCLEOTIDE SEQUENCE</scope>
    <source>
        <tissue evidence="2">Young leaves</tissue>
    </source>
</reference>
<dbReference type="CDD" id="cd06222">
    <property type="entry name" value="RNase_H_like"/>
    <property type="match status" value="1"/>
</dbReference>
<dbReference type="PANTHER" id="PTHR47723">
    <property type="entry name" value="OS05G0353850 PROTEIN"/>
    <property type="match status" value="1"/>
</dbReference>
<sequence length="175" mass="19151">MCRSVYPIPFHSGSIPVYSGTGWNRVSVPVIPVRFIPVPVNKPVNPSRSGPIPVHSGPVPSLSCVERQCGGGGIIRDQEGNFIFAYTISLGARTSNIAEAEAMIFGLKWCDRQREANRSADSLATLSHKVVGVKTFNLFFELPSNIRGLVHTDKWSLPTFRSKSAKLANIIYDPL</sequence>
<dbReference type="InterPro" id="IPR002156">
    <property type="entry name" value="RNaseH_domain"/>
</dbReference>
<accession>A0AAF0TA32</accession>
<gene>
    <name evidence="2" type="ORF">MTR67_006877</name>
</gene>
<dbReference type="Proteomes" id="UP001234989">
    <property type="component" value="Chromosome 2"/>
</dbReference>
<evidence type="ECO:0000259" key="1">
    <source>
        <dbReference type="Pfam" id="PF13456"/>
    </source>
</evidence>